<name>A0ABV2BRN4_9GAMM</name>
<dbReference type="SUPFAM" id="SSF63829">
    <property type="entry name" value="Calcium-dependent phosphotriesterase"/>
    <property type="match status" value="1"/>
</dbReference>
<keyword evidence="3" id="KW-0472">Membrane</keyword>
<feature type="transmembrane region" description="Helical" evidence="3">
    <location>
        <begin position="522"/>
        <end position="543"/>
    </location>
</feature>
<comment type="caution">
    <text evidence="4">The sequence shown here is derived from an EMBL/GenBank/DDBJ whole genome shotgun (WGS) entry which is preliminary data.</text>
</comment>
<dbReference type="Pfam" id="PF07494">
    <property type="entry name" value="Reg_prop"/>
    <property type="match status" value="1"/>
</dbReference>
<dbReference type="RefSeq" id="WP_353874173.1">
    <property type="nucleotide sequence ID" value="NZ_JBEVCJ010000004.1"/>
</dbReference>
<keyword evidence="1" id="KW-0597">Phosphoprotein</keyword>
<proteinExistence type="predicted"/>
<dbReference type="Gene3D" id="2.130.10.10">
    <property type="entry name" value="YVTN repeat-like/Quinoprotein amine dehydrogenase"/>
    <property type="match status" value="2"/>
</dbReference>
<evidence type="ECO:0000313" key="4">
    <source>
        <dbReference type="EMBL" id="MET1254611.1"/>
    </source>
</evidence>
<keyword evidence="2" id="KW-0175">Coiled coil</keyword>
<evidence type="ECO:0000313" key="5">
    <source>
        <dbReference type="Proteomes" id="UP001548189"/>
    </source>
</evidence>
<protein>
    <submittedName>
        <fullName evidence="4">Two-component regulator propeller domain-containing protein</fullName>
    </submittedName>
</protein>
<keyword evidence="5" id="KW-1185">Reference proteome</keyword>
<evidence type="ECO:0000256" key="1">
    <source>
        <dbReference type="ARBA" id="ARBA00022553"/>
    </source>
</evidence>
<gene>
    <name evidence="4" type="ORF">ABVT43_05685</name>
</gene>
<sequence length="638" mass="73257">MNKGFLIYDGRKATPLETPYQELLSSAYVGLHLQDGRVAVGSLQSGVYIFDQQHQLLSHIDRKLGLSDNVVYDLRTDKDSGLWVATDRGVSRIQVSTPLSKFDESLGLEGQIFNLTHFQDTLFAATSTGVYYLEKSPQPVFKKLNGIANITFDLLAMSDRLLIANYQGLFQLKDKEIIRLSKNSFGAAYVLAQRPNKKNHIIYGGEHGVTLARLENAQWQEFNLPLKNRKVRGLVFESDSTLWATTNNKGIARFIIPENWPDSDTTQTSVYGLESGLPYLTGTRVEKINHQVQFVIGEGISYFNSATQKFEAAPQYTNLAKAHQAKITRVIQLKENLFLTLLYVLEQGKRVMKPGIMWQENNVLYWDNTPLSSLNNQFIEGIYVAPDKTLWLGRDSGLYRYPLSQYKARSLDVNILLRHLLNGRGETMYGGASILNAPDTINYHTNRLRFEFAATYLNAPAETQYQVKLSGVDKQWSPWSKESFKDYSNLWEGEYALSVRAKTNNGEEFEAEIFQFEILAPWYRSMTAYAVYFIFAVALLRFVTQWRFRQVNRQRAILKREVKKQTKALEEAYQQLERLSVTDALTGLKNRHFVERYLEKDISKCKRDYADWLSGRKERALENADHYLYAAKKSQRNA</sequence>
<keyword evidence="3" id="KW-0812">Transmembrane</keyword>
<reference evidence="4 5" key="1">
    <citation type="submission" date="2024-06" db="EMBL/GenBank/DDBJ databases">
        <authorList>
            <person name="Li F."/>
        </authorList>
    </citation>
    <scope>NUCLEOTIDE SEQUENCE [LARGE SCALE GENOMIC DNA]</scope>
    <source>
        <strain evidence="4 5">GXAS 311</strain>
    </source>
</reference>
<feature type="coiled-coil region" evidence="2">
    <location>
        <begin position="555"/>
        <end position="582"/>
    </location>
</feature>
<dbReference type="Gene3D" id="2.60.40.10">
    <property type="entry name" value="Immunoglobulins"/>
    <property type="match status" value="1"/>
</dbReference>
<evidence type="ECO:0000256" key="2">
    <source>
        <dbReference type="SAM" id="Coils"/>
    </source>
</evidence>
<dbReference type="PANTHER" id="PTHR43547:SF2">
    <property type="entry name" value="HYBRID SIGNAL TRANSDUCTION HISTIDINE KINASE C"/>
    <property type="match status" value="1"/>
</dbReference>
<dbReference type="PANTHER" id="PTHR43547">
    <property type="entry name" value="TWO-COMPONENT HISTIDINE KINASE"/>
    <property type="match status" value="1"/>
</dbReference>
<dbReference type="InterPro" id="IPR015943">
    <property type="entry name" value="WD40/YVTN_repeat-like_dom_sf"/>
</dbReference>
<organism evidence="4 5">
    <name type="scientific">Aliikangiella maris</name>
    <dbReference type="NCBI Taxonomy" id="3162458"/>
    <lineage>
        <taxon>Bacteria</taxon>
        <taxon>Pseudomonadati</taxon>
        <taxon>Pseudomonadota</taxon>
        <taxon>Gammaproteobacteria</taxon>
        <taxon>Oceanospirillales</taxon>
        <taxon>Pleioneaceae</taxon>
        <taxon>Aliikangiella</taxon>
    </lineage>
</organism>
<dbReference type="EMBL" id="JBEVCJ010000004">
    <property type="protein sequence ID" value="MET1254611.1"/>
    <property type="molecule type" value="Genomic_DNA"/>
</dbReference>
<dbReference type="InterPro" id="IPR011110">
    <property type="entry name" value="Reg_prop"/>
</dbReference>
<dbReference type="InterPro" id="IPR043128">
    <property type="entry name" value="Rev_trsase/Diguanyl_cyclase"/>
</dbReference>
<accession>A0ABV2BRN4</accession>
<dbReference type="Gene3D" id="3.30.70.270">
    <property type="match status" value="1"/>
</dbReference>
<dbReference type="Proteomes" id="UP001548189">
    <property type="component" value="Unassembled WGS sequence"/>
</dbReference>
<evidence type="ECO:0000256" key="3">
    <source>
        <dbReference type="SAM" id="Phobius"/>
    </source>
</evidence>
<keyword evidence="3" id="KW-1133">Transmembrane helix</keyword>
<dbReference type="InterPro" id="IPR013783">
    <property type="entry name" value="Ig-like_fold"/>
</dbReference>